<keyword evidence="3" id="KW-1185">Reference proteome</keyword>
<organism evidence="2 3">
    <name type="scientific">Triticum urartu</name>
    <name type="common">Red wild einkorn</name>
    <name type="synonym">Crithodium urartu</name>
    <dbReference type="NCBI Taxonomy" id="4572"/>
    <lineage>
        <taxon>Eukaryota</taxon>
        <taxon>Viridiplantae</taxon>
        <taxon>Streptophyta</taxon>
        <taxon>Embryophyta</taxon>
        <taxon>Tracheophyta</taxon>
        <taxon>Spermatophyta</taxon>
        <taxon>Magnoliopsida</taxon>
        <taxon>Liliopsida</taxon>
        <taxon>Poales</taxon>
        <taxon>Poaceae</taxon>
        <taxon>BOP clade</taxon>
        <taxon>Pooideae</taxon>
        <taxon>Triticodae</taxon>
        <taxon>Triticeae</taxon>
        <taxon>Triticinae</taxon>
        <taxon>Triticum</taxon>
    </lineage>
</organism>
<evidence type="ECO:0000313" key="2">
    <source>
        <dbReference type="EnsemblPlants" id="TuG1812G0300002183.01.T01"/>
    </source>
</evidence>
<dbReference type="EnsemblPlants" id="TuG1812G0300002183.01.T01">
    <property type="protein sequence ID" value="TuG1812G0300002183.01.T01"/>
    <property type="gene ID" value="TuG1812G0300002183.01"/>
</dbReference>
<feature type="transmembrane region" description="Helical" evidence="1">
    <location>
        <begin position="21"/>
        <end position="45"/>
    </location>
</feature>
<dbReference type="Gramene" id="TuG1812G0300002183.01.T01">
    <property type="protein sequence ID" value="TuG1812G0300002183.01.T01"/>
    <property type="gene ID" value="TuG1812G0300002183.01"/>
</dbReference>
<name>A0A8R7PS18_TRIUA</name>
<dbReference type="Proteomes" id="UP000015106">
    <property type="component" value="Chromosome 3"/>
</dbReference>
<accession>A0A8R7PS18</accession>
<dbReference type="AlphaFoldDB" id="A0A8R7PS18"/>
<protein>
    <submittedName>
        <fullName evidence="2">Uncharacterized protein</fullName>
    </submittedName>
</protein>
<keyword evidence="1" id="KW-0812">Transmembrane</keyword>
<reference evidence="2" key="3">
    <citation type="submission" date="2022-06" db="UniProtKB">
        <authorList>
            <consortium name="EnsemblPlants"/>
        </authorList>
    </citation>
    <scope>IDENTIFICATION</scope>
</reference>
<evidence type="ECO:0000256" key="1">
    <source>
        <dbReference type="SAM" id="Phobius"/>
    </source>
</evidence>
<reference evidence="3" key="1">
    <citation type="journal article" date="2013" name="Nature">
        <title>Draft genome of the wheat A-genome progenitor Triticum urartu.</title>
        <authorList>
            <person name="Ling H.Q."/>
            <person name="Zhao S."/>
            <person name="Liu D."/>
            <person name="Wang J."/>
            <person name="Sun H."/>
            <person name="Zhang C."/>
            <person name="Fan H."/>
            <person name="Li D."/>
            <person name="Dong L."/>
            <person name="Tao Y."/>
            <person name="Gao C."/>
            <person name="Wu H."/>
            <person name="Li Y."/>
            <person name="Cui Y."/>
            <person name="Guo X."/>
            <person name="Zheng S."/>
            <person name="Wang B."/>
            <person name="Yu K."/>
            <person name="Liang Q."/>
            <person name="Yang W."/>
            <person name="Lou X."/>
            <person name="Chen J."/>
            <person name="Feng M."/>
            <person name="Jian J."/>
            <person name="Zhang X."/>
            <person name="Luo G."/>
            <person name="Jiang Y."/>
            <person name="Liu J."/>
            <person name="Wang Z."/>
            <person name="Sha Y."/>
            <person name="Zhang B."/>
            <person name="Wu H."/>
            <person name="Tang D."/>
            <person name="Shen Q."/>
            <person name="Xue P."/>
            <person name="Zou S."/>
            <person name="Wang X."/>
            <person name="Liu X."/>
            <person name="Wang F."/>
            <person name="Yang Y."/>
            <person name="An X."/>
            <person name="Dong Z."/>
            <person name="Zhang K."/>
            <person name="Zhang X."/>
            <person name="Luo M.C."/>
            <person name="Dvorak J."/>
            <person name="Tong Y."/>
            <person name="Wang J."/>
            <person name="Yang H."/>
            <person name="Li Z."/>
            <person name="Wang D."/>
            <person name="Zhang A."/>
            <person name="Wang J."/>
        </authorList>
    </citation>
    <scope>NUCLEOTIDE SEQUENCE</scope>
    <source>
        <strain evidence="3">cv. G1812</strain>
    </source>
</reference>
<reference evidence="2" key="2">
    <citation type="submission" date="2018-03" db="EMBL/GenBank/DDBJ databases">
        <title>The Triticum urartu genome reveals the dynamic nature of wheat genome evolution.</title>
        <authorList>
            <person name="Ling H."/>
            <person name="Ma B."/>
            <person name="Shi X."/>
            <person name="Liu H."/>
            <person name="Dong L."/>
            <person name="Sun H."/>
            <person name="Cao Y."/>
            <person name="Gao Q."/>
            <person name="Zheng S."/>
            <person name="Li Y."/>
            <person name="Yu Y."/>
            <person name="Du H."/>
            <person name="Qi M."/>
            <person name="Li Y."/>
            <person name="Yu H."/>
            <person name="Cui Y."/>
            <person name="Wang N."/>
            <person name="Chen C."/>
            <person name="Wu H."/>
            <person name="Zhao Y."/>
            <person name="Zhang J."/>
            <person name="Li Y."/>
            <person name="Zhou W."/>
            <person name="Zhang B."/>
            <person name="Hu W."/>
            <person name="Eijk M."/>
            <person name="Tang J."/>
            <person name="Witsenboer H."/>
            <person name="Zhao S."/>
            <person name="Li Z."/>
            <person name="Zhang A."/>
            <person name="Wang D."/>
            <person name="Liang C."/>
        </authorList>
    </citation>
    <scope>NUCLEOTIDE SEQUENCE [LARGE SCALE GENOMIC DNA]</scope>
    <source>
        <strain evidence="2">cv. G1812</strain>
    </source>
</reference>
<proteinExistence type="predicted"/>
<sequence length="112" mass="13028">MCLVYDRYRKSSMLKKHSSQLYLVITHVELVTVIAILLELVASYYTCRDSGRACICWSLITCRPCRSCKVLYMLFVQQELCTESGVLRVFFVCANLNTGYLTVKLKYEEYDL</sequence>
<keyword evidence="1" id="KW-0472">Membrane</keyword>
<evidence type="ECO:0000313" key="3">
    <source>
        <dbReference type="Proteomes" id="UP000015106"/>
    </source>
</evidence>
<keyword evidence="1" id="KW-1133">Transmembrane helix</keyword>